<proteinExistence type="predicted"/>
<keyword evidence="2" id="KW-1185">Reference proteome</keyword>
<dbReference type="AlphaFoldDB" id="A0A8S1KA72"/>
<comment type="caution">
    <text evidence="1">The sequence shown here is derived from an EMBL/GenBank/DDBJ whole genome shotgun (WGS) entry which is preliminary data.</text>
</comment>
<dbReference type="EMBL" id="CAJJDN010000004">
    <property type="protein sequence ID" value="CAD8049592.1"/>
    <property type="molecule type" value="Genomic_DNA"/>
</dbReference>
<gene>
    <name evidence="1" type="ORF">PSON_ATCC_30995.1.T0040215</name>
</gene>
<accession>A0A8S1KA72</accession>
<organism evidence="1 2">
    <name type="scientific">Paramecium sonneborni</name>
    <dbReference type="NCBI Taxonomy" id="65129"/>
    <lineage>
        <taxon>Eukaryota</taxon>
        <taxon>Sar</taxon>
        <taxon>Alveolata</taxon>
        <taxon>Ciliophora</taxon>
        <taxon>Intramacronucleata</taxon>
        <taxon>Oligohymenophorea</taxon>
        <taxon>Peniculida</taxon>
        <taxon>Parameciidae</taxon>
        <taxon>Paramecium</taxon>
    </lineage>
</organism>
<evidence type="ECO:0000313" key="1">
    <source>
        <dbReference type="EMBL" id="CAD8049592.1"/>
    </source>
</evidence>
<protein>
    <submittedName>
        <fullName evidence="1">Uncharacterized protein</fullName>
    </submittedName>
</protein>
<name>A0A8S1KA72_9CILI</name>
<reference evidence="1" key="1">
    <citation type="submission" date="2021-01" db="EMBL/GenBank/DDBJ databases">
        <authorList>
            <consortium name="Genoscope - CEA"/>
            <person name="William W."/>
        </authorList>
    </citation>
    <scope>NUCLEOTIDE SEQUENCE</scope>
</reference>
<evidence type="ECO:0000313" key="2">
    <source>
        <dbReference type="Proteomes" id="UP000692954"/>
    </source>
</evidence>
<dbReference type="Proteomes" id="UP000692954">
    <property type="component" value="Unassembled WGS sequence"/>
</dbReference>
<sequence length="180" mass="21711">MFIILLLQSVYTLRPDNFFCGLRQYYTQESYFLIDQHIEKQFEFISLEQYTIYFYKQITTFCIRYLIELLTSIINNNNSYFLINFPDVYKFAENASDLQWLQIQEFKVKQNQTKVDVLNQNDYYGYYVDKAVQGGHLLICKQNPQRQFSFGKTNAVDKFLNPGFIHIYLYCNLDIIRKCY</sequence>